<dbReference type="EMBL" id="BMQL01000054">
    <property type="protein sequence ID" value="GGR32087.1"/>
    <property type="molecule type" value="Genomic_DNA"/>
</dbReference>
<dbReference type="Proteomes" id="UP000603865">
    <property type="component" value="Unassembled WGS sequence"/>
</dbReference>
<dbReference type="Pfam" id="PF10134">
    <property type="entry name" value="RPA"/>
    <property type="match status" value="1"/>
</dbReference>
<evidence type="ECO:0000256" key="1">
    <source>
        <dbReference type="SAM" id="MobiDB-lite"/>
    </source>
</evidence>
<feature type="region of interest" description="Disordered" evidence="1">
    <location>
        <begin position="357"/>
        <end position="383"/>
    </location>
</feature>
<sequence>MAARPKQVKRFDEINVSQLSLISVQERIPADFREWTVEHVDEHRRYRVVCQALPEYGVPHGTDNDISAALINLFIEQGLPDDGTVNATPYLILQAAGLDTSGRYYEALGVSLKRLVTTNFFISEGWRDHPQRRWTTASFRYIDKLVYSSASGEEQLDPTSVLTIHLPAELVRSVRAGYIKALDLAFMQSLKRPPTRALYRLLDARRYNPEDPEQRVSAFQVGLMEWAQACKIVSDRPSLVERALSSAHDELIERGFLAAVNFYGRGQKKVIEYVFGKIADPPDPQLVGRLTLIGLTRLRAQQLVQLHGQDLVEDALDRFAALISSGYRPRSKAAFFVDLLKHPEKYQVADDVAPLLQATTPSGDKRKRQVEALQKQEDDEQANLEESLQKMSREQQIEEVMRVALVMLRGALKTAELDAFRQLLHHEDPLAMRQWLLRGIAAGQREAIVHDLRTRLNSS</sequence>
<reference evidence="2" key="1">
    <citation type="journal article" date="2014" name="Int. J. Syst. Evol. Microbiol.">
        <title>Complete genome sequence of Corynebacterium casei LMG S-19264T (=DSM 44701T), isolated from a smear-ripened cheese.</title>
        <authorList>
            <consortium name="US DOE Joint Genome Institute (JGI-PGF)"/>
            <person name="Walter F."/>
            <person name="Albersmeier A."/>
            <person name="Kalinowski J."/>
            <person name="Ruckert C."/>
        </authorList>
    </citation>
    <scope>NUCLEOTIDE SEQUENCE</scope>
    <source>
        <strain evidence="2">JCM 31311</strain>
    </source>
</reference>
<keyword evidence="3" id="KW-1185">Reference proteome</keyword>
<accession>A0A918CMK1</accession>
<reference evidence="2" key="2">
    <citation type="submission" date="2020-09" db="EMBL/GenBank/DDBJ databases">
        <authorList>
            <person name="Sun Q."/>
            <person name="Ohkuma M."/>
        </authorList>
    </citation>
    <scope>NUCLEOTIDE SEQUENCE</scope>
    <source>
        <strain evidence="2">JCM 31311</strain>
    </source>
</reference>
<organism evidence="2 3">
    <name type="scientific">Deinococcus ruber</name>
    <dbReference type="NCBI Taxonomy" id="1848197"/>
    <lineage>
        <taxon>Bacteria</taxon>
        <taxon>Thermotogati</taxon>
        <taxon>Deinococcota</taxon>
        <taxon>Deinococci</taxon>
        <taxon>Deinococcales</taxon>
        <taxon>Deinococcaceae</taxon>
        <taxon>Deinococcus</taxon>
    </lineage>
</organism>
<evidence type="ECO:0000313" key="2">
    <source>
        <dbReference type="EMBL" id="GGR32087.1"/>
    </source>
</evidence>
<proteinExistence type="predicted"/>
<comment type="caution">
    <text evidence="2">The sequence shown here is derived from an EMBL/GenBank/DDBJ whole genome shotgun (WGS) entry which is preliminary data.</text>
</comment>
<dbReference type="InterPro" id="IPR018777">
    <property type="entry name" value="Replication_initiator_prot_A"/>
</dbReference>
<evidence type="ECO:0008006" key="4">
    <source>
        <dbReference type="Google" id="ProtNLM"/>
    </source>
</evidence>
<dbReference type="AlphaFoldDB" id="A0A918CMK1"/>
<gene>
    <name evidence="2" type="ORF">GCM10008957_48380</name>
</gene>
<name>A0A918CMK1_9DEIO</name>
<evidence type="ECO:0000313" key="3">
    <source>
        <dbReference type="Proteomes" id="UP000603865"/>
    </source>
</evidence>
<protein>
    <recommendedName>
        <fullName evidence="4">Plasmid replication initiator protein</fullName>
    </recommendedName>
</protein>
<dbReference type="RefSeq" id="WP_189093093.1">
    <property type="nucleotide sequence ID" value="NZ_BMQL01000054.1"/>
</dbReference>